<feature type="compositionally biased region" description="Polar residues" evidence="1">
    <location>
        <begin position="177"/>
        <end position="186"/>
    </location>
</feature>
<reference evidence="2" key="1">
    <citation type="submission" date="2021-02" db="EMBL/GenBank/DDBJ databases">
        <authorList>
            <person name="Palmer J.M."/>
        </authorList>
    </citation>
    <scope>NUCLEOTIDE SEQUENCE</scope>
    <source>
        <strain evidence="2">SCRP734</strain>
    </source>
</reference>
<feature type="compositionally biased region" description="Basic and acidic residues" evidence="1">
    <location>
        <begin position="190"/>
        <end position="202"/>
    </location>
</feature>
<comment type="caution">
    <text evidence="2">The sequence shown here is derived from an EMBL/GenBank/DDBJ whole genome shotgun (WGS) entry which is preliminary data.</text>
</comment>
<organism evidence="2 3">
    <name type="scientific">Phytophthora pseudosyringae</name>
    <dbReference type="NCBI Taxonomy" id="221518"/>
    <lineage>
        <taxon>Eukaryota</taxon>
        <taxon>Sar</taxon>
        <taxon>Stramenopiles</taxon>
        <taxon>Oomycota</taxon>
        <taxon>Peronosporomycetes</taxon>
        <taxon>Peronosporales</taxon>
        <taxon>Peronosporaceae</taxon>
        <taxon>Phytophthora</taxon>
    </lineage>
</organism>
<feature type="region of interest" description="Disordered" evidence="1">
    <location>
        <begin position="175"/>
        <end position="220"/>
    </location>
</feature>
<name>A0A8T1VXZ5_9STRA</name>
<protein>
    <submittedName>
        <fullName evidence="2">Uncharacterized protein</fullName>
    </submittedName>
</protein>
<feature type="compositionally biased region" description="Low complexity" evidence="1">
    <location>
        <begin position="92"/>
        <end position="134"/>
    </location>
</feature>
<evidence type="ECO:0000313" key="3">
    <source>
        <dbReference type="Proteomes" id="UP000694044"/>
    </source>
</evidence>
<gene>
    <name evidence="2" type="ORF">PHYPSEUDO_001831</name>
</gene>
<feature type="compositionally biased region" description="Polar residues" evidence="1">
    <location>
        <begin position="14"/>
        <end position="27"/>
    </location>
</feature>
<dbReference type="OrthoDB" id="68612at2759"/>
<dbReference type="AlphaFoldDB" id="A0A8T1VXZ5"/>
<evidence type="ECO:0000313" key="2">
    <source>
        <dbReference type="EMBL" id="KAG7385118.1"/>
    </source>
</evidence>
<feature type="region of interest" description="Disordered" evidence="1">
    <location>
        <begin position="1"/>
        <end position="28"/>
    </location>
</feature>
<keyword evidence="3" id="KW-1185">Reference proteome</keyword>
<sequence>MTTRHRQTQDKPMASSSQRVTLSANKNKNWRANYLRALNIFTPDLATSTRGRHVPSGDASRRVAAQQAAANGRSDTATSRRRPAATGEAARRPASSNNSSNSSRGRSSVSASTSARQSSSRSGSSSRSRWGTSPSDDKASSYVFGLRSHLFRARRLAPRSGDLMAVDRVSAPIEIPTGSSVTSPTAIPSRGDKLSDRRDSGSHRRRGSSNDFQNSNGPKQPMVQLLSWEEPSVMLGNGGWPLESDKRNRSSNNSSNGDGLTIPINGNNSGRSRRSSRSYSGPDGIAEECEDTEEEDLDGFTNTEDEDDIFKMEFDGDSNAGDNVFRGKRASTDRHRENLRPRGFHDFDGDEVDDVVMPLSASFVPPHQMVERGCFSLGLRDELKRKPGVHI</sequence>
<accession>A0A8T1VXZ5</accession>
<dbReference type="EMBL" id="JAGDFM010000129">
    <property type="protein sequence ID" value="KAG7385118.1"/>
    <property type="molecule type" value="Genomic_DNA"/>
</dbReference>
<feature type="region of interest" description="Disordered" evidence="1">
    <location>
        <begin position="237"/>
        <end position="304"/>
    </location>
</feature>
<feature type="compositionally biased region" description="Acidic residues" evidence="1">
    <location>
        <begin position="285"/>
        <end position="304"/>
    </location>
</feature>
<evidence type="ECO:0000256" key="1">
    <source>
        <dbReference type="SAM" id="MobiDB-lite"/>
    </source>
</evidence>
<feature type="region of interest" description="Disordered" evidence="1">
    <location>
        <begin position="41"/>
        <end position="139"/>
    </location>
</feature>
<proteinExistence type="predicted"/>
<dbReference type="Proteomes" id="UP000694044">
    <property type="component" value="Unassembled WGS sequence"/>
</dbReference>